<dbReference type="AlphaFoldDB" id="A0A315Y4U3"/>
<evidence type="ECO:0000313" key="2">
    <source>
        <dbReference type="Proteomes" id="UP000245720"/>
    </source>
</evidence>
<proteinExistence type="predicted"/>
<reference evidence="1 2" key="1">
    <citation type="submission" date="2018-05" db="EMBL/GenBank/DDBJ databases">
        <title>The Hungate 1000. A catalogue of reference genomes from the rumen microbiome.</title>
        <authorList>
            <person name="Kelly W."/>
        </authorList>
    </citation>
    <scope>NUCLEOTIDE SEQUENCE [LARGE SCALE GENOMIC DNA]</scope>
    <source>
        <strain evidence="1 2">SAb67</strain>
    </source>
</reference>
<organism evidence="1 2">
    <name type="scientific">Ruminococcus flavefaciens</name>
    <dbReference type="NCBI Taxonomy" id="1265"/>
    <lineage>
        <taxon>Bacteria</taxon>
        <taxon>Bacillati</taxon>
        <taxon>Bacillota</taxon>
        <taxon>Clostridia</taxon>
        <taxon>Eubacteriales</taxon>
        <taxon>Oscillospiraceae</taxon>
        <taxon>Ruminococcus</taxon>
    </lineage>
</organism>
<comment type="caution">
    <text evidence="1">The sequence shown here is derived from an EMBL/GenBank/DDBJ whole genome shotgun (WGS) entry which is preliminary data.</text>
</comment>
<sequence length="289" mass="33066">MSRLISDKYNEWEELCRQRFDKLKANEEQLNRYYIDLYNMGSEITPEVDDSDVTVRLADLQREIRSLISYAVGCVFGRYSLDHEGLCFAGGKWDSSLYSTIIPCSDNIMTLNSPDSGLTKAVTDFVEKVYGSDTLAENLRFIADALGGSSEPATVIHNYLRKDFFADHFKVYKKRPIYWQFTSGRKSGFTAIMYFHRYTPELLSMLENDHAVPYSEELKAQLRSAAAAHKSSTGAEKSAYRRDISRLQSQITEMEGFIARLHLLAEENIILDPDDGIKVNYEKLKEILV</sequence>
<accession>A0A315Y4U3</accession>
<gene>
    <name evidence="1" type="ORF">IE37_00296</name>
</gene>
<dbReference type="RefSeq" id="WP_109725200.1">
    <property type="nucleotide sequence ID" value="NZ_QGDI01000001.1"/>
</dbReference>
<dbReference type="OrthoDB" id="32195at2"/>
<name>A0A315Y4U3_RUMFL</name>
<dbReference type="Proteomes" id="UP000245720">
    <property type="component" value="Unassembled WGS sequence"/>
</dbReference>
<protein>
    <submittedName>
        <fullName evidence="1">Uncharacterized protein</fullName>
    </submittedName>
</protein>
<evidence type="ECO:0000313" key="1">
    <source>
        <dbReference type="EMBL" id="PWJ15399.1"/>
    </source>
</evidence>
<dbReference type="EMBL" id="QGDI01000001">
    <property type="protein sequence ID" value="PWJ15399.1"/>
    <property type="molecule type" value="Genomic_DNA"/>
</dbReference>